<evidence type="ECO:0000313" key="2">
    <source>
        <dbReference type="Proteomes" id="UP001320245"/>
    </source>
</evidence>
<accession>A0AAN9TZK1</accession>
<reference evidence="1 2" key="1">
    <citation type="journal article" date="2023" name="PLoS ONE">
        <title>Cytospora paraplurivora sp. nov. isolated from orchards with fruit tree decline syndrome in Ontario, Canada.</title>
        <authorList>
            <person name="Ilyukhin E."/>
            <person name="Nguyen H.D.T."/>
            <person name="Castle A.J."/>
            <person name="Ellouze W."/>
        </authorList>
    </citation>
    <scope>NUCLEOTIDE SEQUENCE [LARGE SCALE GENOMIC DNA]</scope>
    <source>
        <strain evidence="1 2">FDS-564</strain>
    </source>
</reference>
<dbReference type="EMBL" id="JAJSPL020000061">
    <property type="protein sequence ID" value="KAK7730565.1"/>
    <property type="molecule type" value="Genomic_DNA"/>
</dbReference>
<dbReference type="Proteomes" id="UP001320245">
    <property type="component" value="Unassembled WGS sequence"/>
</dbReference>
<comment type="caution">
    <text evidence="1">The sequence shown here is derived from an EMBL/GenBank/DDBJ whole genome shotgun (WGS) entry which is preliminary data.</text>
</comment>
<name>A0AAN9TZK1_9PEZI</name>
<proteinExistence type="predicted"/>
<sequence>MDSRPQLDVKSFRAAIASQIRKVAKAEGNRFETPLTDVVRYAGIAASHSVQAWNKISDKESVTL</sequence>
<keyword evidence="2" id="KW-1185">Reference proteome</keyword>
<protein>
    <submittedName>
        <fullName evidence="1">Uncharacterized protein</fullName>
    </submittedName>
</protein>
<gene>
    <name evidence="1" type="ORF">SLS53_008955</name>
</gene>
<evidence type="ECO:0000313" key="1">
    <source>
        <dbReference type="EMBL" id="KAK7730565.1"/>
    </source>
</evidence>
<organism evidence="1 2">
    <name type="scientific">Cytospora paraplurivora</name>
    <dbReference type="NCBI Taxonomy" id="2898453"/>
    <lineage>
        <taxon>Eukaryota</taxon>
        <taxon>Fungi</taxon>
        <taxon>Dikarya</taxon>
        <taxon>Ascomycota</taxon>
        <taxon>Pezizomycotina</taxon>
        <taxon>Sordariomycetes</taxon>
        <taxon>Sordariomycetidae</taxon>
        <taxon>Diaporthales</taxon>
        <taxon>Cytosporaceae</taxon>
        <taxon>Cytospora</taxon>
    </lineage>
</organism>
<dbReference type="AlphaFoldDB" id="A0AAN9TZK1"/>